<dbReference type="Proteomes" id="UP001210231">
    <property type="component" value="Unassembled WGS sequence"/>
</dbReference>
<organism evidence="2 3">
    <name type="scientific">Polluticaenibacter yanchengensis</name>
    <dbReference type="NCBI Taxonomy" id="3014562"/>
    <lineage>
        <taxon>Bacteria</taxon>
        <taxon>Pseudomonadati</taxon>
        <taxon>Bacteroidota</taxon>
        <taxon>Chitinophagia</taxon>
        <taxon>Chitinophagales</taxon>
        <taxon>Chitinophagaceae</taxon>
        <taxon>Polluticaenibacter</taxon>
    </lineage>
</organism>
<comment type="caution">
    <text evidence="2">The sequence shown here is derived from an EMBL/GenBank/DDBJ whole genome shotgun (WGS) entry which is preliminary data.</text>
</comment>
<reference evidence="2 3" key="1">
    <citation type="submission" date="2022-12" db="EMBL/GenBank/DDBJ databases">
        <title>Chitinophagaceae gen. sp. nov., a new member of the family Chitinophagaceae, isolated from soil in a chemical factory.</title>
        <authorList>
            <person name="Ke Z."/>
        </authorList>
    </citation>
    <scope>NUCLEOTIDE SEQUENCE [LARGE SCALE GENOMIC DNA]</scope>
    <source>
        <strain evidence="2 3">LY-5</strain>
    </source>
</reference>
<gene>
    <name evidence="2" type="ORF">O3P16_06505</name>
</gene>
<evidence type="ECO:0000313" key="3">
    <source>
        <dbReference type="Proteomes" id="UP001210231"/>
    </source>
</evidence>
<keyword evidence="3" id="KW-1185">Reference proteome</keyword>
<evidence type="ECO:0000256" key="1">
    <source>
        <dbReference type="SAM" id="MobiDB-lite"/>
    </source>
</evidence>
<evidence type="ECO:0000313" key="2">
    <source>
        <dbReference type="EMBL" id="MDA3614452.1"/>
    </source>
</evidence>
<dbReference type="RefSeq" id="WP_407030779.1">
    <property type="nucleotide sequence ID" value="NZ_JAQGEF010000006.1"/>
</dbReference>
<protein>
    <submittedName>
        <fullName evidence="2">Uncharacterized protein</fullName>
    </submittedName>
</protein>
<feature type="compositionally biased region" description="Acidic residues" evidence="1">
    <location>
        <begin position="117"/>
        <end position="143"/>
    </location>
</feature>
<feature type="region of interest" description="Disordered" evidence="1">
    <location>
        <begin position="117"/>
        <end position="152"/>
    </location>
</feature>
<sequence>MSLYKELKVNNYYIIQESENANLELVFVIMDTSKTLLLEFQDEDQNLRWVRKSDQLFDIVDKLTKEQAEEYENIFDDEITAEEDDFSSLNTVKDLEKAMIELKKKLDLLDELEDYADEFEDDDDDLDDDNDSDDDDDDDDDTDDRIIRMSKN</sequence>
<name>A0ABT4UHY3_9BACT</name>
<proteinExistence type="predicted"/>
<accession>A0ABT4UHY3</accession>
<dbReference type="EMBL" id="JAQGEF010000006">
    <property type="protein sequence ID" value="MDA3614452.1"/>
    <property type="molecule type" value="Genomic_DNA"/>
</dbReference>